<keyword evidence="4 5" id="KW-0472">Membrane</keyword>
<keyword evidence="2 5" id="KW-0812">Transmembrane</keyword>
<protein>
    <recommendedName>
        <fullName evidence="6">ABC transmembrane type-1 domain-containing protein</fullName>
    </recommendedName>
</protein>
<dbReference type="Pfam" id="PF00005">
    <property type="entry name" value="ABC_tran"/>
    <property type="match status" value="1"/>
</dbReference>
<sequence>MMGGGFGGHSASRGQIDEEVFGAVYDQKVILRLFPFIMPYKKMVIVSVVAMLIYTLTQVAVPWIIALAIDDFIMKEGGDFQGLTWIVGLFIVVAFVNWATNYIQQYSMEKVGQGVLYKLRGALFGHVQKQSLSYFDKTEVGRLMSRVQGDVGQLQEFSALVVMTLGELLSLVGIVVALLILNMKLGLITMVVIPMLVAIMVVWQRYARKAFIEVRRCISIVNGAFNENISGVRVVLGMNRQRRNLEIFDGKNKDHRWSNIIAGRYSAGLMPGVDILTSLSICLALFYGARMVGAETLEIGVLVAFVMYIQRFFDPIRNLTMQYTQLQRSMASGARIFDLMDRIPDMVDEEGAIDMPVVKGDVEFQDVKFSYVDDEQVLNGIGLKINAGETIAVVGPTGAGKTSIVSLLSRLYEIKDGSGAILVDGYDVRKVNRKSLVSQMSMVLQDPYLFSGT</sequence>
<dbReference type="GO" id="GO:0016887">
    <property type="term" value="F:ATP hydrolysis activity"/>
    <property type="evidence" value="ECO:0007669"/>
    <property type="project" value="InterPro"/>
</dbReference>
<dbReference type="GO" id="GO:0015421">
    <property type="term" value="F:ABC-type oligopeptide transporter activity"/>
    <property type="evidence" value="ECO:0007669"/>
    <property type="project" value="TreeGrafter"/>
</dbReference>
<gene>
    <name evidence="7" type="ORF">METZ01_LOCUS218130</name>
</gene>
<feature type="transmembrane region" description="Helical" evidence="5">
    <location>
        <begin position="80"/>
        <end position="100"/>
    </location>
</feature>
<evidence type="ECO:0000256" key="4">
    <source>
        <dbReference type="ARBA" id="ARBA00023136"/>
    </source>
</evidence>
<dbReference type="InterPro" id="IPR011527">
    <property type="entry name" value="ABC1_TM_dom"/>
</dbReference>
<evidence type="ECO:0000256" key="2">
    <source>
        <dbReference type="ARBA" id="ARBA00022692"/>
    </source>
</evidence>
<feature type="domain" description="ABC transmembrane type-1" evidence="6">
    <location>
        <begin position="45"/>
        <end position="328"/>
    </location>
</feature>
<evidence type="ECO:0000259" key="6">
    <source>
        <dbReference type="PROSITE" id="PS50929"/>
    </source>
</evidence>
<dbReference type="PROSITE" id="PS50929">
    <property type="entry name" value="ABC_TM1F"/>
    <property type="match status" value="1"/>
</dbReference>
<dbReference type="InterPro" id="IPR027417">
    <property type="entry name" value="P-loop_NTPase"/>
</dbReference>
<feature type="transmembrane region" description="Helical" evidence="5">
    <location>
        <begin position="292"/>
        <end position="309"/>
    </location>
</feature>
<dbReference type="PANTHER" id="PTHR43394:SF1">
    <property type="entry name" value="ATP-BINDING CASSETTE SUB-FAMILY B MEMBER 10, MITOCHONDRIAL"/>
    <property type="match status" value="1"/>
</dbReference>
<evidence type="ECO:0000256" key="1">
    <source>
        <dbReference type="ARBA" id="ARBA00004141"/>
    </source>
</evidence>
<feature type="transmembrane region" description="Helical" evidence="5">
    <location>
        <begin position="157"/>
        <end position="181"/>
    </location>
</feature>
<dbReference type="InterPro" id="IPR036640">
    <property type="entry name" value="ABC1_TM_sf"/>
</dbReference>
<evidence type="ECO:0000256" key="5">
    <source>
        <dbReference type="SAM" id="Phobius"/>
    </source>
</evidence>
<dbReference type="Pfam" id="PF00664">
    <property type="entry name" value="ABC_membrane"/>
    <property type="match status" value="1"/>
</dbReference>
<dbReference type="AlphaFoldDB" id="A0A382FQ74"/>
<evidence type="ECO:0000313" key="7">
    <source>
        <dbReference type="EMBL" id="SVB65276.1"/>
    </source>
</evidence>
<feature type="transmembrane region" description="Helical" evidence="5">
    <location>
        <begin position="265"/>
        <end position="286"/>
    </location>
</feature>
<name>A0A382FQ74_9ZZZZ</name>
<keyword evidence="3 5" id="KW-1133">Transmembrane helix</keyword>
<dbReference type="PANTHER" id="PTHR43394">
    <property type="entry name" value="ATP-DEPENDENT PERMEASE MDL1, MITOCHONDRIAL"/>
    <property type="match status" value="1"/>
</dbReference>
<comment type="subcellular location">
    <subcellularLocation>
        <location evidence="1">Membrane</location>
        <topology evidence="1">Multi-pass membrane protein</topology>
    </subcellularLocation>
</comment>
<dbReference type="GO" id="GO:0016020">
    <property type="term" value="C:membrane"/>
    <property type="evidence" value="ECO:0007669"/>
    <property type="project" value="UniProtKB-SubCell"/>
</dbReference>
<dbReference type="Gene3D" id="3.40.50.300">
    <property type="entry name" value="P-loop containing nucleotide triphosphate hydrolases"/>
    <property type="match status" value="1"/>
</dbReference>
<dbReference type="GO" id="GO:0005524">
    <property type="term" value="F:ATP binding"/>
    <property type="evidence" value="ECO:0007669"/>
    <property type="project" value="InterPro"/>
</dbReference>
<feature type="transmembrane region" description="Helical" evidence="5">
    <location>
        <begin position="44"/>
        <end position="68"/>
    </location>
</feature>
<dbReference type="InterPro" id="IPR039421">
    <property type="entry name" value="Type_1_exporter"/>
</dbReference>
<evidence type="ECO:0000256" key="3">
    <source>
        <dbReference type="ARBA" id="ARBA00022989"/>
    </source>
</evidence>
<organism evidence="7">
    <name type="scientific">marine metagenome</name>
    <dbReference type="NCBI Taxonomy" id="408172"/>
    <lineage>
        <taxon>unclassified sequences</taxon>
        <taxon>metagenomes</taxon>
        <taxon>ecological metagenomes</taxon>
    </lineage>
</organism>
<feature type="transmembrane region" description="Helical" evidence="5">
    <location>
        <begin position="187"/>
        <end position="206"/>
    </location>
</feature>
<dbReference type="CDD" id="cd18545">
    <property type="entry name" value="ABC_6TM_YknV_like"/>
    <property type="match status" value="1"/>
</dbReference>
<dbReference type="EMBL" id="UINC01051296">
    <property type="protein sequence ID" value="SVB65276.1"/>
    <property type="molecule type" value="Genomic_DNA"/>
</dbReference>
<reference evidence="7" key="1">
    <citation type="submission" date="2018-05" db="EMBL/GenBank/DDBJ databases">
        <authorList>
            <person name="Lanie J.A."/>
            <person name="Ng W.-L."/>
            <person name="Kazmierczak K.M."/>
            <person name="Andrzejewski T.M."/>
            <person name="Davidsen T.M."/>
            <person name="Wayne K.J."/>
            <person name="Tettelin H."/>
            <person name="Glass J.I."/>
            <person name="Rusch D."/>
            <person name="Podicherti R."/>
            <person name="Tsui H.-C.T."/>
            <person name="Winkler M.E."/>
        </authorList>
    </citation>
    <scope>NUCLEOTIDE SEQUENCE</scope>
</reference>
<feature type="non-terminal residue" evidence="7">
    <location>
        <position position="453"/>
    </location>
</feature>
<dbReference type="SUPFAM" id="SSF52540">
    <property type="entry name" value="P-loop containing nucleoside triphosphate hydrolases"/>
    <property type="match status" value="1"/>
</dbReference>
<dbReference type="SUPFAM" id="SSF90123">
    <property type="entry name" value="ABC transporter transmembrane region"/>
    <property type="match status" value="1"/>
</dbReference>
<dbReference type="Gene3D" id="1.20.1560.10">
    <property type="entry name" value="ABC transporter type 1, transmembrane domain"/>
    <property type="match status" value="1"/>
</dbReference>
<accession>A0A382FQ74</accession>
<proteinExistence type="predicted"/>
<dbReference type="InterPro" id="IPR003439">
    <property type="entry name" value="ABC_transporter-like_ATP-bd"/>
</dbReference>